<accession>A0ABS7J8W8</accession>
<evidence type="ECO:0000313" key="2">
    <source>
        <dbReference type="Proteomes" id="UP000755104"/>
    </source>
</evidence>
<dbReference type="Proteomes" id="UP000755104">
    <property type="component" value="Unassembled WGS sequence"/>
</dbReference>
<evidence type="ECO:0000313" key="1">
    <source>
        <dbReference type="EMBL" id="MBX7482509.1"/>
    </source>
</evidence>
<reference evidence="1 2" key="1">
    <citation type="submission" date="2021-08" db="EMBL/GenBank/DDBJ databases">
        <title>Comparative Genomics Analysis of the Genus Qipengyuania Reveals Extensive Genetic Diversity and Metabolic Versatility, Including the Description of Fifteen Novel Species.</title>
        <authorList>
            <person name="Liu Y."/>
        </authorList>
    </citation>
    <scope>NUCLEOTIDE SEQUENCE [LARGE SCALE GENOMIC DNA]</scope>
    <source>
        <strain evidence="1 2">6D47A</strain>
    </source>
</reference>
<dbReference type="Gene3D" id="2.40.10.220">
    <property type="entry name" value="predicted glycosyltransferase like domains"/>
    <property type="match status" value="1"/>
</dbReference>
<dbReference type="RefSeq" id="WP_221557776.1">
    <property type="nucleotide sequence ID" value="NZ_JAIGNO010000004.1"/>
</dbReference>
<name>A0ABS7J8W8_9SPHN</name>
<gene>
    <name evidence="1" type="ORF">K3174_08200</name>
</gene>
<evidence type="ECO:0008006" key="3">
    <source>
        <dbReference type="Google" id="ProtNLM"/>
    </source>
</evidence>
<sequence length="79" mass="8685">MSQVSHKPRIAASDPAILRRADGTEIACRFVDVSREGFRLVVPHGVPCGSSYTLSFASERHRVAIRWASLDEVGGEFLD</sequence>
<comment type="caution">
    <text evidence="1">The sequence shown here is derived from an EMBL/GenBank/DDBJ whole genome shotgun (WGS) entry which is preliminary data.</text>
</comment>
<protein>
    <recommendedName>
        <fullName evidence="3">PilZ domain-containing protein</fullName>
    </recommendedName>
</protein>
<keyword evidence="2" id="KW-1185">Reference proteome</keyword>
<organism evidence="1 2">
    <name type="scientific">Qipengyuania qiaonensis</name>
    <dbReference type="NCBI Taxonomy" id="2867240"/>
    <lineage>
        <taxon>Bacteria</taxon>
        <taxon>Pseudomonadati</taxon>
        <taxon>Pseudomonadota</taxon>
        <taxon>Alphaproteobacteria</taxon>
        <taxon>Sphingomonadales</taxon>
        <taxon>Erythrobacteraceae</taxon>
        <taxon>Qipengyuania</taxon>
    </lineage>
</organism>
<dbReference type="SUPFAM" id="SSF141371">
    <property type="entry name" value="PilZ domain-like"/>
    <property type="match status" value="1"/>
</dbReference>
<proteinExistence type="predicted"/>
<dbReference type="EMBL" id="JAIGNO010000004">
    <property type="protein sequence ID" value="MBX7482509.1"/>
    <property type="molecule type" value="Genomic_DNA"/>
</dbReference>